<feature type="transmembrane region" description="Helical" evidence="1">
    <location>
        <begin position="92"/>
        <end position="108"/>
    </location>
</feature>
<name>A0A081C121_VECG1</name>
<evidence type="ECO:0000256" key="1">
    <source>
        <dbReference type="SAM" id="Phobius"/>
    </source>
</evidence>
<keyword evidence="1" id="KW-0812">Transmembrane</keyword>
<keyword evidence="3" id="KW-1185">Reference proteome</keyword>
<feature type="transmembrane region" description="Helical" evidence="1">
    <location>
        <begin position="45"/>
        <end position="63"/>
    </location>
</feature>
<evidence type="ECO:0008006" key="4">
    <source>
        <dbReference type="Google" id="ProtNLM"/>
    </source>
</evidence>
<dbReference type="EMBL" id="DF820467">
    <property type="protein sequence ID" value="GAK58276.1"/>
    <property type="molecule type" value="Genomic_DNA"/>
</dbReference>
<proteinExistence type="predicted"/>
<dbReference type="InterPro" id="IPR045781">
    <property type="entry name" value="SxtJ"/>
</dbReference>
<dbReference type="Proteomes" id="UP000030661">
    <property type="component" value="Unassembled WGS sequence"/>
</dbReference>
<accession>A0A081C121</accession>
<feature type="transmembrane region" description="Helical" evidence="1">
    <location>
        <begin position="20"/>
        <end position="39"/>
    </location>
</feature>
<reference evidence="2" key="1">
    <citation type="journal article" date="2015" name="PeerJ">
        <title>First genomic representation of candidate bacterial phylum KSB3 points to enhanced environmental sensing as a trigger of wastewater bulking.</title>
        <authorList>
            <person name="Sekiguchi Y."/>
            <person name="Ohashi A."/>
            <person name="Parks D.H."/>
            <person name="Yamauchi T."/>
            <person name="Tyson G.W."/>
            <person name="Hugenholtz P."/>
        </authorList>
    </citation>
    <scope>NUCLEOTIDE SEQUENCE [LARGE SCALE GENOMIC DNA]</scope>
</reference>
<evidence type="ECO:0000313" key="2">
    <source>
        <dbReference type="EMBL" id="GAK58276.1"/>
    </source>
</evidence>
<dbReference type="AlphaFoldDB" id="A0A081C121"/>
<organism evidence="2">
    <name type="scientific">Vecturithrix granuli</name>
    <dbReference type="NCBI Taxonomy" id="1499967"/>
    <lineage>
        <taxon>Bacteria</taxon>
        <taxon>Candidatus Moduliflexota</taxon>
        <taxon>Candidatus Vecturitrichia</taxon>
        <taxon>Candidatus Vecturitrichales</taxon>
        <taxon>Candidatus Vecturitrichaceae</taxon>
        <taxon>Candidatus Vecturithrix</taxon>
    </lineage>
</organism>
<evidence type="ECO:0000313" key="3">
    <source>
        <dbReference type="Proteomes" id="UP000030661"/>
    </source>
</evidence>
<gene>
    <name evidence="2" type="ORF">U27_05249</name>
</gene>
<dbReference type="HOGENOM" id="CLU_127055_1_1_0"/>
<sequence length="142" mass="16703">MIREEIAAEVQKLLLDQGSLRKFGLTMAGVFGAFTIIAFYRMSTAFPLVFLLFLGFYGVGITYPQGLKRIYLWWMTFAITLGYFMTRVILSLLFYVMFTVIGLITRIFKSDMLDERYDSHASSYWQRRQPSKDAKRRLEQQY</sequence>
<keyword evidence="1" id="KW-0472">Membrane</keyword>
<dbReference type="STRING" id="1499967.U27_05249"/>
<protein>
    <recommendedName>
        <fullName evidence="4">SxtJ</fullName>
    </recommendedName>
</protein>
<keyword evidence="1" id="KW-1133">Transmembrane helix</keyword>
<dbReference type="Pfam" id="PF19588">
    <property type="entry name" value="SxtJ"/>
    <property type="match status" value="1"/>
</dbReference>